<dbReference type="GO" id="GO:0016887">
    <property type="term" value="F:ATP hydrolysis activity"/>
    <property type="evidence" value="ECO:0007669"/>
    <property type="project" value="InterPro"/>
</dbReference>
<proteinExistence type="predicted"/>
<dbReference type="SUPFAM" id="SSF52540">
    <property type="entry name" value="P-loop containing nucleoside triphosphate hydrolases"/>
    <property type="match status" value="1"/>
</dbReference>
<evidence type="ECO:0000313" key="2">
    <source>
        <dbReference type="EMBL" id="WTS11285.1"/>
    </source>
</evidence>
<feature type="domain" description="ABC transporter" evidence="1">
    <location>
        <begin position="62"/>
        <end position="87"/>
    </location>
</feature>
<gene>
    <name evidence="2" type="ORF">OHU69_09485</name>
</gene>
<dbReference type="Pfam" id="PF00005">
    <property type="entry name" value="ABC_tran"/>
    <property type="match status" value="1"/>
</dbReference>
<dbReference type="InterPro" id="IPR027417">
    <property type="entry name" value="P-loop_NTPase"/>
</dbReference>
<evidence type="ECO:0000259" key="1">
    <source>
        <dbReference type="Pfam" id="PF00005"/>
    </source>
</evidence>
<reference evidence="2" key="1">
    <citation type="submission" date="2022-10" db="EMBL/GenBank/DDBJ databases">
        <title>The complete genomes of actinobacterial strains from the NBC collection.</title>
        <authorList>
            <person name="Joergensen T.S."/>
            <person name="Alvarez Arevalo M."/>
            <person name="Sterndorff E.B."/>
            <person name="Faurdal D."/>
            <person name="Vuksanovic O."/>
            <person name="Mourched A.-S."/>
            <person name="Charusanti P."/>
            <person name="Shaw S."/>
            <person name="Blin K."/>
            <person name="Weber T."/>
        </authorList>
    </citation>
    <scope>NUCLEOTIDE SEQUENCE</scope>
    <source>
        <strain evidence="2">NBC_00119</strain>
    </source>
</reference>
<protein>
    <recommendedName>
        <fullName evidence="1">ABC transporter domain-containing protein</fullName>
    </recommendedName>
</protein>
<dbReference type="AlphaFoldDB" id="A0AAU1U2Z2"/>
<accession>A0AAU1U2Z2</accession>
<dbReference type="InterPro" id="IPR003439">
    <property type="entry name" value="ABC_transporter-like_ATP-bd"/>
</dbReference>
<dbReference type="Gene3D" id="3.40.50.300">
    <property type="entry name" value="P-loop containing nucleotide triphosphate hydrolases"/>
    <property type="match status" value="1"/>
</dbReference>
<organism evidence="2">
    <name type="scientific">Streptomyces sp. NBC_00119</name>
    <dbReference type="NCBI Taxonomy" id="2975659"/>
    <lineage>
        <taxon>Bacteria</taxon>
        <taxon>Bacillati</taxon>
        <taxon>Actinomycetota</taxon>
        <taxon>Actinomycetes</taxon>
        <taxon>Kitasatosporales</taxon>
        <taxon>Streptomycetaceae</taxon>
        <taxon>Streptomyces</taxon>
    </lineage>
</organism>
<dbReference type="GO" id="GO:0005524">
    <property type="term" value="F:ATP binding"/>
    <property type="evidence" value="ECO:0007669"/>
    <property type="project" value="InterPro"/>
</dbReference>
<sequence>MITNINSLHEESFYVRDHAKFLDHSCRRAIPRDGRALPDRIDAVELDRVTYHYPDRETPAFNGVSLTVSMGSVVSVVGGNGSGKSTLT</sequence>
<name>A0AAU1U2Z2_9ACTN</name>
<dbReference type="EMBL" id="CP108195">
    <property type="protein sequence ID" value="WTS11285.1"/>
    <property type="molecule type" value="Genomic_DNA"/>
</dbReference>